<dbReference type="Proteomes" id="UP000092741">
    <property type="component" value="Chromosome 2"/>
</dbReference>
<evidence type="ECO:0000313" key="6">
    <source>
        <dbReference type="Proteomes" id="UP000092741"/>
    </source>
</evidence>
<organism evidence="5 6">
    <name type="scientific">Vibrio natriegens NBRC 15636 = ATCC 14048 = DSM 759</name>
    <dbReference type="NCBI Taxonomy" id="1219067"/>
    <lineage>
        <taxon>Bacteria</taxon>
        <taxon>Pseudomonadati</taxon>
        <taxon>Pseudomonadota</taxon>
        <taxon>Gammaproteobacteria</taxon>
        <taxon>Vibrionales</taxon>
        <taxon>Vibrionaceae</taxon>
        <taxon>Vibrio</taxon>
    </lineage>
</organism>
<evidence type="ECO:0000256" key="3">
    <source>
        <dbReference type="SAM" id="SignalP"/>
    </source>
</evidence>
<dbReference type="RefSeq" id="WP_020333871.1">
    <property type="nucleotide sequence ID" value="NZ_ATFJ01000012.1"/>
</dbReference>
<protein>
    <recommendedName>
        <fullName evidence="4">Solute-binding protein family 3/N-terminal domain-containing protein</fullName>
    </recommendedName>
</protein>
<dbReference type="AlphaFoldDB" id="A0AAN0Y5B2"/>
<feature type="domain" description="Solute-binding protein family 3/N-terminal" evidence="4">
    <location>
        <begin position="29"/>
        <end position="259"/>
    </location>
</feature>
<accession>A0AAN0Y5B2</accession>
<keyword evidence="2 3" id="KW-0732">Signal</keyword>
<dbReference type="EMBL" id="CP016346">
    <property type="protein sequence ID" value="ANQ14081.1"/>
    <property type="molecule type" value="Genomic_DNA"/>
</dbReference>
<dbReference type="GeneID" id="70915032"/>
<dbReference type="Gene3D" id="3.40.190.10">
    <property type="entry name" value="Periplasmic binding protein-like II"/>
    <property type="match status" value="2"/>
</dbReference>
<evidence type="ECO:0000259" key="4">
    <source>
        <dbReference type="SMART" id="SM00062"/>
    </source>
</evidence>
<sequence>MMRIGILCYLLLIPLSFPVYSAQLDTQRTYRACGHPAYPPISWVSNQTVTGVGPYLIGKTLSHFDIKISFHQESNWERCLKELEKGNIDVAVALYKTKNRERYYDYFSSPIVKEEIMLFYNTQFPQQFNSFDDLKNKKIGILFGDSYGDQMDKWLSENMKIENVSNDIQNFGKLLRGRIDFMPLGRYGGTLQNKKLGHSDTIKVLDRPLATDYWYMAISKKSPLAEHMKELDQELTRVRSNIDIGELMATYSRQYISQPR</sequence>
<dbReference type="Pfam" id="PF00497">
    <property type="entry name" value="SBP_bac_3"/>
    <property type="match status" value="1"/>
</dbReference>
<feature type="chain" id="PRO_5042945611" description="Solute-binding protein family 3/N-terminal domain-containing protein" evidence="3">
    <location>
        <begin position="22"/>
        <end position="260"/>
    </location>
</feature>
<proteinExistence type="inferred from homology"/>
<dbReference type="PANTHER" id="PTHR35936">
    <property type="entry name" value="MEMBRANE-BOUND LYTIC MUREIN TRANSGLYCOSYLASE F"/>
    <property type="match status" value="1"/>
</dbReference>
<comment type="similarity">
    <text evidence="1">Belongs to the bacterial solute-binding protein 3 family.</text>
</comment>
<name>A0AAN0Y5B2_VIBNA</name>
<dbReference type="InterPro" id="IPR001638">
    <property type="entry name" value="Solute-binding_3/MltF_N"/>
</dbReference>
<feature type="signal peptide" evidence="3">
    <location>
        <begin position="1"/>
        <end position="21"/>
    </location>
</feature>
<evidence type="ECO:0000256" key="2">
    <source>
        <dbReference type="ARBA" id="ARBA00022729"/>
    </source>
</evidence>
<dbReference type="SUPFAM" id="SSF53850">
    <property type="entry name" value="Periplasmic binding protein-like II"/>
    <property type="match status" value="1"/>
</dbReference>
<keyword evidence="6" id="KW-1185">Reference proteome</keyword>
<reference evidence="5 6" key="1">
    <citation type="submission" date="2016-07" db="EMBL/GenBank/DDBJ databases">
        <title>Developing Vibrio natriegens as a novel, fast-growing host for biotechnology.</title>
        <authorList>
            <person name="Weinstock M.T."/>
            <person name="Hesek E.D."/>
            <person name="Wilson C.M."/>
            <person name="Gibson D.G."/>
        </authorList>
    </citation>
    <scope>NUCLEOTIDE SEQUENCE [LARGE SCALE GENOMIC DNA]</scope>
    <source>
        <strain evidence="5 6">ATCC 14048</strain>
    </source>
</reference>
<dbReference type="SMART" id="SM00062">
    <property type="entry name" value="PBPb"/>
    <property type="match status" value="1"/>
</dbReference>
<dbReference type="KEGG" id="vna:PN96_19535"/>
<evidence type="ECO:0000256" key="1">
    <source>
        <dbReference type="ARBA" id="ARBA00010333"/>
    </source>
</evidence>
<gene>
    <name evidence="5" type="ORF">BA890_15040</name>
</gene>
<dbReference type="PANTHER" id="PTHR35936:SF35">
    <property type="entry name" value="L-CYSTINE-BINDING PROTEIN TCYJ"/>
    <property type="match status" value="1"/>
</dbReference>
<evidence type="ECO:0000313" key="5">
    <source>
        <dbReference type="EMBL" id="ANQ14081.1"/>
    </source>
</evidence>